<dbReference type="InterPro" id="IPR022631">
    <property type="entry name" value="ADOMET_SYNTHASE_CS"/>
</dbReference>
<keyword evidence="11" id="KW-0460">Magnesium</keyword>
<evidence type="ECO:0000259" key="16">
    <source>
        <dbReference type="Pfam" id="PF02773"/>
    </source>
</evidence>
<comment type="cofactor">
    <cofactor evidence="2">
        <name>K(+)</name>
        <dbReference type="ChEBI" id="CHEBI:29103"/>
    </cofactor>
</comment>
<dbReference type="InterPro" id="IPR022636">
    <property type="entry name" value="S-AdoMet_synthetase_sfam"/>
</dbReference>
<dbReference type="EMBL" id="KP211907">
    <property type="protein sequence ID" value="ANV80796.1"/>
    <property type="molecule type" value="Genomic_DNA"/>
</dbReference>
<dbReference type="Pfam" id="PF02772">
    <property type="entry name" value="S-AdoMet_synt_M"/>
    <property type="match status" value="1"/>
</dbReference>
<dbReference type="InterPro" id="IPR002133">
    <property type="entry name" value="S-AdoMet_synthetase"/>
</dbReference>
<evidence type="ECO:0000256" key="3">
    <source>
        <dbReference type="ARBA" id="ARBA00005224"/>
    </source>
</evidence>
<dbReference type="NCBIfam" id="TIGR01034">
    <property type="entry name" value="metK"/>
    <property type="match status" value="1"/>
</dbReference>
<dbReference type="CDD" id="cd18079">
    <property type="entry name" value="S-AdoMet_synt"/>
    <property type="match status" value="1"/>
</dbReference>
<evidence type="ECO:0000259" key="14">
    <source>
        <dbReference type="Pfam" id="PF00438"/>
    </source>
</evidence>
<dbReference type="InterPro" id="IPR022628">
    <property type="entry name" value="S-AdoMet_synt_N"/>
</dbReference>
<evidence type="ECO:0000256" key="1">
    <source>
        <dbReference type="ARBA" id="ARBA00001946"/>
    </source>
</evidence>
<dbReference type="Pfam" id="PF02773">
    <property type="entry name" value="S-AdoMet_synt_C"/>
    <property type="match status" value="1"/>
</dbReference>
<dbReference type="PROSITE" id="PS00376">
    <property type="entry name" value="ADOMET_SYNTHASE_1"/>
    <property type="match status" value="1"/>
</dbReference>
<dbReference type="Gene3D" id="3.30.300.10">
    <property type="match status" value="3"/>
</dbReference>
<proteinExistence type="inferred from homology"/>
<feature type="domain" description="S-adenosylmethionine synthetase N-terminal" evidence="14">
    <location>
        <begin position="16"/>
        <end position="121"/>
    </location>
</feature>
<comment type="similarity">
    <text evidence="4">Belongs to the AdoMet synthase family.</text>
</comment>
<dbReference type="InterPro" id="IPR022629">
    <property type="entry name" value="S-AdoMet_synt_central"/>
</dbReference>
<keyword evidence="7" id="KW-0808">Transferase</keyword>
<dbReference type="GO" id="GO:0006556">
    <property type="term" value="P:S-adenosylmethionine biosynthetic process"/>
    <property type="evidence" value="ECO:0007669"/>
    <property type="project" value="UniProtKB-UniRule"/>
</dbReference>
<sequence length="426" mass="46366">MKSYEGETSASTIVATLFTSESVSAGHPDKVCDAISDAIVDACLSIDPMSRVAVETMVKGKSDKAVIILAGEVSLSGSPPEYEEIARNTAAKIGYTSHNIGMDATNPELCEVQVHITTQSPNISQGVDGNSDDDVGAGDQGMMFGYACTETEIEDELSGRYFPLPAALAQRICRRLDMIVQNNEIPWIRPDGKSQVTVEYDDLGNPSHVHTVVVAAQHDSKLKDRFDGSEELEHQYVTDEIRKHVVEHAIPSHWLRNGYRLVVNGTGRFADPGGPYSDAGITGRKIIVDTYGGMGRHGGGAFSGKDPTKVDRSAAYYSRWVAKHIVASGLATRCEIQVAYVIGVSQPVSLHVNSFGTGTITDKELEQKINSIFDFRPSAILRDLKLNEPRYSITSSGGHFGRPSDSEGNFEWERLDENRINALKSN</sequence>
<dbReference type="PIRSF" id="PIRSF000497">
    <property type="entry name" value="MAT"/>
    <property type="match status" value="1"/>
</dbReference>
<evidence type="ECO:0000256" key="11">
    <source>
        <dbReference type="ARBA" id="ARBA00022842"/>
    </source>
</evidence>
<feature type="domain" description="S-adenosylmethionine synthetase C-terminal" evidence="16">
    <location>
        <begin position="273"/>
        <end position="414"/>
    </location>
</feature>
<dbReference type="GO" id="GO:0046872">
    <property type="term" value="F:metal ion binding"/>
    <property type="evidence" value="ECO:0007669"/>
    <property type="project" value="UniProtKB-KW"/>
</dbReference>
<evidence type="ECO:0000256" key="5">
    <source>
        <dbReference type="ARBA" id="ARBA00012828"/>
    </source>
</evidence>
<dbReference type="EC" id="2.5.1.6" evidence="5 13"/>
<evidence type="ECO:0000256" key="10">
    <source>
        <dbReference type="ARBA" id="ARBA00022840"/>
    </source>
</evidence>
<dbReference type="PROSITE" id="PS00377">
    <property type="entry name" value="ADOMET_SYNTHASE_2"/>
    <property type="match status" value="1"/>
</dbReference>
<evidence type="ECO:0000256" key="7">
    <source>
        <dbReference type="ARBA" id="ARBA00022679"/>
    </source>
</evidence>
<feature type="domain" description="S-adenosylmethionine synthetase central" evidence="15">
    <location>
        <begin position="135"/>
        <end position="269"/>
    </location>
</feature>
<evidence type="ECO:0000256" key="12">
    <source>
        <dbReference type="ARBA" id="ARBA00022958"/>
    </source>
</evidence>
<evidence type="ECO:0000256" key="2">
    <source>
        <dbReference type="ARBA" id="ARBA00001958"/>
    </source>
</evidence>
<dbReference type="InterPro" id="IPR022630">
    <property type="entry name" value="S-AdoMet_synt_C"/>
</dbReference>
<keyword evidence="10" id="KW-0067">ATP-binding</keyword>
<dbReference type="GO" id="GO:0006730">
    <property type="term" value="P:one-carbon metabolic process"/>
    <property type="evidence" value="ECO:0007669"/>
    <property type="project" value="UniProtKB-KW"/>
</dbReference>
<dbReference type="Pfam" id="PF00438">
    <property type="entry name" value="S-AdoMet_synt_N"/>
    <property type="match status" value="1"/>
</dbReference>
<protein>
    <recommendedName>
        <fullName evidence="5 13">Methionine adenosyltransferase</fullName>
        <ecNumber evidence="5 13">2.5.1.6</ecNumber>
    </recommendedName>
</protein>
<evidence type="ECO:0000256" key="8">
    <source>
        <dbReference type="ARBA" id="ARBA00022723"/>
    </source>
</evidence>
<reference evidence="17" key="1">
    <citation type="submission" date="2014-11" db="EMBL/GenBank/DDBJ databases">
        <authorList>
            <person name="Zhu J."/>
            <person name="Qi W."/>
            <person name="Song R."/>
        </authorList>
    </citation>
    <scope>NUCLEOTIDE SEQUENCE</scope>
</reference>
<evidence type="ECO:0000256" key="6">
    <source>
        <dbReference type="ARBA" id="ARBA00022563"/>
    </source>
</evidence>
<dbReference type="AlphaFoldDB" id="A0A1B1TES7"/>
<accession>A0A1B1TES7</accession>
<keyword evidence="9" id="KW-0547">Nucleotide-binding</keyword>
<evidence type="ECO:0000256" key="9">
    <source>
        <dbReference type="ARBA" id="ARBA00022741"/>
    </source>
</evidence>
<dbReference type="GO" id="GO:0005524">
    <property type="term" value="F:ATP binding"/>
    <property type="evidence" value="ECO:0007669"/>
    <property type="project" value="UniProtKB-KW"/>
</dbReference>
<reference evidence="17" key="2">
    <citation type="journal article" date="2015" name="ISME J.">
        <title>A new class of marine Euryarchaeota group II from the Mediterranean deep chlorophyll maximum.</title>
        <authorList>
            <person name="Martin-Cuadrado A.B."/>
            <person name="Garcia-Heredia I."/>
            <person name="Molto A.G."/>
            <person name="Lopez-Ubeda R."/>
            <person name="Kimes N."/>
            <person name="Lopez-Garcia P."/>
            <person name="Moreira D."/>
            <person name="Rodriguez-Valera F."/>
        </authorList>
    </citation>
    <scope>NUCLEOTIDE SEQUENCE</scope>
</reference>
<dbReference type="UniPathway" id="UPA00315">
    <property type="reaction ID" value="UER00080"/>
</dbReference>
<dbReference type="GO" id="GO:0004478">
    <property type="term" value="F:methionine adenosyltransferase activity"/>
    <property type="evidence" value="ECO:0007669"/>
    <property type="project" value="UniProtKB-UniRule"/>
</dbReference>
<organism evidence="17">
    <name type="scientific">uncultured Poseidoniia archaeon</name>
    <dbReference type="NCBI Taxonomy" id="1697135"/>
    <lineage>
        <taxon>Archaea</taxon>
        <taxon>Methanobacteriati</taxon>
        <taxon>Thermoplasmatota</taxon>
        <taxon>Candidatus Poseidoniia</taxon>
        <taxon>environmental samples</taxon>
    </lineage>
</organism>
<comment type="cofactor">
    <cofactor evidence="1">
        <name>Mg(2+)</name>
        <dbReference type="ChEBI" id="CHEBI:18420"/>
    </cofactor>
</comment>
<keyword evidence="6" id="KW-0554">One-carbon metabolism</keyword>
<dbReference type="SUPFAM" id="SSF55973">
    <property type="entry name" value="S-adenosylmethionine synthetase"/>
    <property type="match status" value="3"/>
</dbReference>
<dbReference type="PANTHER" id="PTHR11964">
    <property type="entry name" value="S-ADENOSYLMETHIONINE SYNTHETASE"/>
    <property type="match status" value="1"/>
</dbReference>
<keyword evidence="8" id="KW-0479">Metal-binding</keyword>
<keyword evidence="12" id="KW-0630">Potassium</keyword>
<evidence type="ECO:0000313" key="17">
    <source>
        <dbReference type="EMBL" id="ANV80796.1"/>
    </source>
</evidence>
<evidence type="ECO:0000256" key="13">
    <source>
        <dbReference type="NCBIfam" id="TIGR01034"/>
    </source>
</evidence>
<evidence type="ECO:0000256" key="4">
    <source>
        <dbReference type="ARBA" id="ARBA00009685"/>
    </source>
</evidence>
<evidence type="ECO:0000259" key="15">
    <source>
        <dbReference type="Pfam" id="PF02772"/>
    </source>
</evidence>
<comment type="pathway">
    <text evidence="3">Amino-acid biosynthesis; S-adenosyl-L-methionine biosynthesis; S-adenosyl-L-methionine from L-methionine: step 1/1.</text>
</comment>
<name>A0A1B1TES7_9ARCH</name>